<dbReference type="EMBL" id="BMPT01000001">
    <property type="protein sequence ID" value="GGM08845.1"/>
    <property type="molecule type" value="Genomic_DNA"/>
</dbReference>
<feature type="region of interest" description="Disordered" evidence="1">
    <location>
        <begin position="83"/>
        <end position="153"/>
    </location>
</feature>
<name>A0A8H9GEW2_9MICO</name>
<keyword evidence="2" id="KW-1133">Transmembrane helix</keyword>
<reference evidence="3" key="2">
    <citation type="submission" date="2020-09" db="EMBL/GenBank/DDBJ databases">
        <authorList>
            <person name="Sun Q."/>
            <person name="Ohkuma M."/>
        </authorList>
    </citation>
    <scope>NUCLEOTIDE SEQUENCE</scope>
    <source>
        <strain evidence="3">JCM 3051</strain>
    </source>
</reference>
<evidence type="ECO:0000256" key="1">
    <source>
        <dbReference type="SAM" id="MobiDB-lite"/>
    </source>
</evidence>
<feature type="compositionally biased region" description="Low complexity" evidence="1">
    <location>
        <begin position="121"/>
        <end position="134"/>
    </location>
</feature>
<dbReference type="AlphaFoldDB" id="A0A8H9GEW2"/>
<evidence type="ECO:0000313" key="4">
    <source>
        <dbReference type="Proteomes" id="UP000655589"/>
    </source>
</evidence>
<feature type="transmembrane region" description="Helical" evidence="2">
    <location>
        <begin position="58"/>
        <end position="77"/>
    </location>
</feature>
<keyword evidence="2" id="KW-0812">Transmembrane</keyword>
<dbReference type="Proteomes" id="UP000655589">
    <property type="component" value="Unassembled WGS sequence"/>
</dbReference>
<evidence type="ECO:0000256" key="2">
    <source>
        <dbReference type="SAM" id="Phobius"/>
    </source>
</evidence>
<keyword evidence="2" id="KW-0472">Membrane</keyword>
<organism evidence="3 4">
    <name type="scientific">Promicromonospora citrea</name>
    <dbReference type="NCBI Taxonomy" id="43677"/>
    <lineage>
        <taxon>Bacteria</taxon>
        <taxon>Bacillati</taxon>
        <taxon>Actinomycetota</taxon>
        <taxon>Actinomycetes</taxon>
        <taxon>Micrococcales</taxon>
        <taxon>Promicromonosporaceae</taxon>
        <taxon>Promicromonospora</taxon>
    </lineage>
</organism>
<dbReference type="RefSeq" id="WP_171105772.1">
    <property type="nucleotide sequence ID" value="NZ_BMPT01000001.1"/>
</dbReference>
<accession>A0A8H9GEW2</accession>
<comment type="caution">
    <text evidence="3">The sequence shown here is derived from an EMBL/GenBank/DDBJ whole genome shotgun (WGS) entry which is preliminary data.</text>
</comment>
<evidence type="ECO:0000313" key="3">
    <source>
        <dbReference type="EMBL" id="GGM08845.1"/>
    </source>
</evidence>
<gene>
    <name evidence="3" type="ORF">GCM10010102_00950</name>
</gene>
<protein>
    <submittedName>
        <fullName evidence="3">Uncharacterized protein</fullName>
    </submittedName>
</protein>
<keyword evidence="4" id="KW-1185">Reference proteome</keyword>
<proteinExistence type="predicted"/>
<sequence length="336" mass="34717">MSEHDLRPDDGLGSGRDVLRQTIGALVDGAAPRDVPSAPERNLGSLRRRVRTWRVSKAVTAGAATAALVGVFAFSAAQASTWTRSEPLPGRPTVRATESGPAPSEVPTSRVAPTPSPSPSPSGSDGPDPSPSGGAVVEPSADPSSPAVPTGEGGITATYVDGYVPQGWFGSYGIEGLDASCGMAVEDLLSAPDGGLGFELTSEVTPRRGDGGWRADARLTGDATDLYGYGTPLLVWVQDGVVVDLPSDTASDLRYYGDLEGFPEGPWDVEALAAPTNSCAAEQEGSEDDFPPVHTHVREGGTYDVYAVMLVIGENSEPGLAVTEPVRLTLEDGSGR</sequence>
<reference evidence="3" key="1">
    <citation type="journal article" date="2014" name="Int. J. Syst. Evol. Microbiol.">
        <title>Complete genome sequence of Corynebacterium casei LMG S-19264T (=DSM 44701T), isolated from a smear-ripened cheese.</title>
        <authorList>
            <consortium name="US DOE Joint Genome Institute (JGI-PGF)"/>
            <person name="Walter F."/>
            <person name="Albersmeier A."/>
            <person name="Kalinowski J."/>
            <person name="Ruckert C."/>
        </authorList>
    </citation>
    <scope>NUCLEOTIDE SEQUENCE</scope>
    <source>
        <strain evidence="3">JCM 3051</strain>
    </source>
</reference>